<protein>
    <recommendedName>
        <fullName evidence="3">PiggyBac transposable element-derived protein domain-containing protein</fullName>
    </recommendedName>
</protein>
<sequence length="435" mass="50253">MTVSKDKNPKKGSVEIQWRKQIEVDWNVAEIKNCTDFWIQVLNYEDAGGNHVFQDLADFAITLLSLPSSNAVANELETGVEALMDYDAIIFCCSVFVCLWYLFLYERCKKKEVPSSIPQQSTWPEEKICSERNGVHRERPSNDKLASKHPCNNDAMGNDLTRAIEEELSENGLLLSNYRGQSDDNGANMKSKKQDVQIQIMQKNLRAFYLPCASHSLNLVRYWVPERQSRSNEMERQERNLSSFFDTWRGNSKLTKKRGETISKPKLVHEYNDTMGGVDKVDQHLADYTLPRKRGKKFYKKIFFHLFDLALWNSFVLYSKTGGTKTTLEYRMDVVKLIIENLKAASEPPTNKRKTKTEDTSSYEEIGNELRKITDEPEDLWETFSKNISPSREVAVIPDPSCVPYVRVKVNCSKYRLRLGYQLSSNSVPYRVLEK</sequence>
<evidence type="ECO:0000259" key="3">
    <source>
        <dbReference type="Pfam" id="PF13843"/>
    </source>
</evidence>
<dbReference type="PANTHER" id="PTHR46599">
    <property type="entry name" value="PIGGYBAC TRANSPOSABLE ELEMENT-DERIVED PROTEIN 4"/>
    <property type="match status" value="1"/>
</dbReference>
<dbReference type="AlphaFoldDB" id="A0A8K0D1K3"/>
<keyword evidence="2" id="KW-1133">Transmembrane helix</keyword>
<evidence type="ECO:0000256" key="1">
    <source>
        <dbReference type="SAM" id="MobiDB-lite"/>
    </source>
</evidence>
<feature type="domain" description="PiggyBac transposable element-derived protein" evidence="3">
    <location>
        <begin position="236"/>
        <end position="315"/>
    </location>
</feature>
<dbReference type="OrthoDB" id="6740508at2759"/>
<comment type="caution">
    <text evidence="4">The sequence shown here is derived from an EMBL/GenBank/DDBJ whole genome shotgun (WGS) entry which is preliminary data.</text>
</comment>
<feature type="compositionally biased region" description="Basic and acidic residues" evidence="1">
    <location>
        <begin position="131"/>
        <end position="146"/>
    </location>
</feature>
<dbReference type="PANTHER" id="PTHR46599:SF3">
    <property type="entry name" value="PIGGYBAC TRANSPOSABLE ELEMENT-DERIVED PROTEIN 4"/>
    <property type="match status" value="1"/>
</dbReference>
<dbReference type="Pfam" id="PF13843">
    <property type="entry name" value="DDE_Tnp_1_7"/>
    <property type="match status" value="1"/>
</dbReference>
<reference evidence="4" key="1">
    <citation type="submission" date="2019-08" db="EMBL/GenBank/DDBJ databases">
        <title>The genome of the North American firefly Photinus pyralis.</title>
        <authorList>
            <consortium name="Photinus pyralis genome working group"/>
            <person name="Fallon T.R."/>
            <person name="Sander Lower S.E."/>
            <person name="Weng J.-K."/>
        </authorList>
    </citation>
    <scope>NUCLEOTIDE SEQUENCE</scope>
    <source>
        <strain evidence="4">TRF0915ILg1</strain>
        <tissue evidence="4">Whole body</tissue>
    </source>
</reference>
<feature type="transmembrane region" description="Helical" evidence="2">
    <location>
        <begin position="88"/>
        <end position="105"/>
    </location>
</feature>
<feature type="region of interest" description="Disordered" evidence="1">
    <location>
        <begin position="131"/>
        <end position="152"/>
    </location>
</feature>
<evidence type="ECO:0000256" key="2">
    <source>
        <dbReference type="SAM" id="Phobius"/>
    </source>
</evidence>
<organism evidence="4 5">
    <name type="scientific">Ignelater luminosus</name>
    <name type="common">Cucubano</name>
    <name type="synonym">Pyrophorus luminosus</name>
    <dbReference type="NCBI Taxonomy" id="2038154"/>
    <lineage>
        <taxon>Eukaryota</taxon>
        <taxon>Metazoa</taxon>
        <taxon>Ecdysozoa</taxon>
        <taxon>Arthropoda</taxon>
        <taxon>Hexapoda</taxon>
        <taxon>Insecta</taxon>
        <taxon>Pterygota</taxon>
        <taxon>Neoptera</taxon>
        <taxon>Endopterygota</taxon>
        <taxon>Coleoptera</taxon>
        <taxon>Polyphaga</taxon>
        <taxon>Elateriformia</taxon>
        <taxon>Elateroidea</taxon>
        <taxon>Elateridae</taxon>
        <taxon>Agrypninae</taxon>
        <taxon>Pyrophorini</taxon>
        <taxon>Ignelater</taxon>
    </lineage>
</organism>
<dbReference type="Proteomes" id="UP000801492">
    <property type="component" value="Unassembled WGS sequence"/>
</dbReference>
<accession>A0A8K0D1K3</accession>
<evidence type="ECO:0000313" key="5">
    <source>
        <dbReference type="Proteomes" id="UP000801492"/>
    </source>
</evidence>
<keyword evidence="2" id="KW-0812">Transmembrane</keyword>
<gene>
    <name evidence="4" type="ORF">ILUMI_10723</name>
</gene>
<evidence type="ECO:0000313" key="4">
    <source>
        <dbReference type="EMBL" id="KAF2895451.1"/>
    </source>
</evidence>
<proteinExistence type="predicted"/>
<dbReference type="EMBL" id="VTPC01005901">
    <property type="protein sequence ID" value="KAF2895451.1"/>
    <property type="molecule type" value="Genomic_DNA"/>
</dbReference>
<keyword evidence="2" id="KW-0472">Membrane</keyword>
<keyword evidence="5" id="KW-1185">Reference proteome</keyword>
<dbReference type="InterPro" id="IPR029526">
    <property type="entry name" value="PGBD"/>
</dbReference>
<name>A0A8K0D1K3_IGNLU</name>